<dbReference type="InterPro" id="IPR018145">
    <property type="entry name" value="CagE_TrbE_VirB_cntrl_dom"/>
</dbReference>
<dbReference type="PANTHER" id="PTHR30121:SF12">
    <property type="entry name" value="TYPE IV SECRETION SYSTEM PROTEIN CAGE"/>
    <property type="match status" value="1"/>
</dbReference>
<accession>A0A218N4A9</accession>
<evidence type="ECO:0000256" key="6">
    <source>
        <dbReference type="ARBA" id="ARBA00022989"/>
    </source>
</evidence>
<protein>
    <submittedName>
        <fullName evidence="10">CagE, TrbE, VirB family, component of type IV transporter system</fullName>
    </submittedName>
    <submittedName>
        <fullName evidence="11">VirB3 family type IV secretion system protein</fullName>
    </submittedName>
</protein>
<dbReference type="InterPro" id="IPR051162">
    <property type="entry name" value="T4SS_component"/>
</dbReference>
<dbReference type="Gene3D" id="1.10.8.730">
    <property type="match status" value="1"/>
</dbReference>
<keyword evidence="3 8" id="KW-0812">Transmembrane</keyword>
<keyword evidence="5" id="KW-0067">ATP-binding</keyword>
<comment type="subcellular location">
    <subcellularLocation>
        <location evidence="1">Membrane</location>
    </subcellularLocation>
</comment>
<feature type="domain" description="CagE TrbE VirB component of type IV transporter system central" evidence="9">
    <location>
        <begin position="276"/>
        <end position="478"/>
    </location>
</feature>
<dbReference type="InterPro" id="IPR007792">
    <property type="entry name" value="T4SS_VirB3/TrbD/AvhB"/>
</dbReference>
<reference evidence="10" key="1">
    <citation type="submission" date="2017-05" db="EMBL/GenBank/DDBJ databases">
        <authorList>
            <person name="Song R."/>
            <person name="Chenine A.L."/>
            <person name="Ruprecht R.M."/>
        </authorList>
    </citation>
    <scope>NUCLEOTIDE SEQUENCE</scope>
    <source>
        <strain evidence="10">A64421</strain>
        <plasmid evidence="10">pPM64421b</plasmid>
    </source>
</reference>
<evidence type="ECO:0000256" key="8">
    <source>
        <dbReference type="SAM" id="Phobius"/>
    </source>
</evidence>
<organism evidence="10">
    <name type="scientific">Proteus mirabilis</name>
    <dbReference type="NCBI Taxonomy" id="584"/>
    <lineage>
        <taxon>Bacteria</taxon>
        <taxon>Pseudomonadati</taxon>
        <taxon>Pseudomonadota</taxon>
        <taxon>Gammaproteobacteria</taxon>
        <taxon>Enterobacterales</taxon>
        <taxon>Morganellaceae</taxon>
        <taxon>Proteus</taxon>
    </lineage>
</organism>
<evidence type="ECO:0000256" key="4">
    <source>
        <dbReference type="ARBA" id="ARBA00022741"/>
    </source>
</evidence>
<reference evidence="11" key="2">
    <citation type="submission" date="2023-06" db="EMBL/GenBank/DDBJ databases">
        <authorList>
            <consortium name="Clinical and Environmental Microbiology Branch: Whole genome sequencing antimicrobial resistance pathogens in the healthcare setting"/>
        </authorList>
    </citation>
    <scope>NUCLEOTIDE SEQUENCE</scope>
    <source>
        <strain evidence="11">Microbial</strain>
    </source>
</reference>
<dbReference type="SUPFAM" id="SSF52540">
    <property type="entry name" value="P-loop containing nucleoside triphosphate hydrolases"/>
    <property type="match status" value="1"/>
</dbReference>
<evidence type="ECO:0000313" key="11">
    <source>
        <dbReference type="EMBL" id="EKW9778036.1"/>
    </source>
</evidence>
<dbReference type="Proteomes" id="UP001171165">
    <property type="component" value="Unassembled WGS sequence"/>
</dbReference>
<evidence type="ECO:0000256" key="7">
    <source>
        <dbReference type="ARBA" id="ARBA00023136"/>
    </source>
</evidence>
<evidence type="ECO:0000259" key="9">
    <source>
        <dbReference type="Pfam" id="PF03135"/>
    </source>
</evidence>
<dbReference type="RefSeq" id="WP_074154166.1">
    <property type="nucleotide sequence ID" value="NZ_BGKT01000040.1"/>
</dbReference>
<name>A0A218N4A9_PROMI</name>
<gene>
    <name evidence="10" type="ORF">PM64421b_00033</name>
    <name evidence="11" type="ORF">PW210_003923</name>
</gene>
<dbReference type="EMBL" id="ABKSPD020000023">
    <property type="protein sequence ID" value="EKW9778036.1"/>
    <property type="molecule type" value="Genomic_DNA"/>
</dbReference>
<keyword evidence="10" id="KW-0614">Plasmid</keyword>
<dbReference type="GO" id="GO:0005524">
    <property type="term" value="F:ATP binding"/>
    <property type="evidence" value="ECO:0007669"/>
    <property type="project" value="UniProtKB-KW"/>
</dbReference>
<dbReference type="PANTHER" id="PTHR30121">
    <property type="entry name" value="UNCHARACTERIZED PROTEIN YJGR-RELATED"/>
    <property type="match status" value="1"/>
</dbReference>
<dbReference type="EMBL" id="MF150117">
    <property type="protein sequence ID" value="ASF81030.1"/>
    <property type="molecule type" value="Genomic_DNA"/>
</dbReference>
<comment type="similarity">
    <text evidence="2">Belongs to the TrbE/VirB4 family.</text>
</comment>
<keyword evidence="4" id="KW-0547">Nucleotide-binding</keyword>
<evidence type="ECO:0000256" key="1">
    <source>
        <dbReference type="ARBA" id="ARBA00004370"/>
    </source>
</evidence>
<dbReference type="GO" id="GO:0016020">
    <property type="term" value="C:membrane"/>
    <property type="evidence" value="ECO:0007669"/>
    <property type="project" value="UniProtKB-SubCell"/>
</dbReference>
<dbReference type="Pfam" id="PF03135">
    <property type="entry name" value="CagE_TrbE_VirB"/>
    <property type="match status" value="1"/>
</dbReference>
<evidence type="ECO:0000313" key="10">
    <source>
        <dbReference type="EMBL" id="ASF81030.1"/>
    </source>
</evidence>
<geneLocation type="plasmid" evidence="10">
    <name>pPM64421b</name>
</geneLocation>
<keyword evidence="7 8" id="KW-0472">Membrane</keyword>
<proteinExistence type="inferred from homology"/>
<dbReference type="InterPro" id="IPR027417">
    <property type="entry name" value="P-loop_NTPase"/>
</dbReference>
<sequence>MSTVFKGLTRPALIRGLGVPLYPFLFTCVLCVLLGVWIHEALYFLIIVGIFVIRKIMKIDERYFELIYLRYLVMGNPVSNQKYHAVHVGGNDYDRVDLSDVENFMKLSDQASLEKLIPYSSHITDDLVLSQNRDLIATFELSGAYFECVSENDLSLMVDQFNTLIRSYEGKPVTFYTHRIRNKKQVKAEFNSPIPFANRVMNAYYGSLTKSDFYQNRLFLTVCFKPFSLEEKVAQFLSSKKKNKQKDKSILAEPINEMNEICARLTNYLSRYKAHRLGVYTENDRVFSSQLSFYQYLLSGQWQPVRVTNSPFYTYLGGKDIFFGGDAGQISISEPMRYFRIIEIKDYFQDTESGIFDSLMYMPVEYTLTTSFTPLDKREAIQKLDDQREKLEMTDDAAKSQITDLEVAVDMVSSGYLSMGHSHLTLCVFADSPDELVKNTNMVTGALQDLGLILSYSTLSLGAAFFSQLPGNYTLRPRLSILSSLNYAEMECFHNFFTGKETGNTWGNCLLTLKGSGNDIYHLNYHMTTEYQNFFGKNPTLGHSEILGTSNAGKTVLMMMQACALQQFGSETSFPPNSKVKKQTTIFFDKDRAGEVAIRAMGGDYYKVKLGEPTGWNPFAMPATKRNLIFLKDLIRNLCTLNSEKGLTEYQNKLISDAVERLMQREDRSFGISKLIPLIMEERTEETLRDGLKIRLAAWKQGGEFGWVFDNATDDFDISDKTIFGIDGTEFLEDAILSQVVPFYLIYKITLLADGRRLTLYFDEFWQWLANMLTAMMIYNKLKTGRKLNMVIVFATQSPDELLKSPMISALREQLATHIYLANPNAKKSEYVDGLQVNELYFNKIKKIDPLSRRFLVVKNPQRKGDSQDFAAFASLELGEAAYYLPILSASTEQLEIFDEIYQDGMKPDEWIDIYLERANQAA</sequence>
<evidence type="ECO:0000256" key="5">
    <source>
        <dbReference type="ARBA" id="ARBA00022840"/>
    </source>
</evidence>
<dbReference type="Pfam" id="PF05101">
    <property type="entry name" value="VirB3"/>
    <property type="match status" value="1"/>
</dbReference>
<keyword evidence="6 8" id="KW-1133">Transmembrane helix</keyword>
<dbReference type="Gene3D" id="3.40.50.300">
    <property type="entry name" value="P-loop containing nucleotide triphosphate hydrolases"/>
    <property type="match status" value="1"/>
</dbReference>
<evidence type="ECO:0000256" key="2">
    <source>
        <dbReference type="ARBA" id="ARBA00006512"/>
    </source>
</evidence>
<evidence type="ECO:0000256" key="3">
    <source>
        <dbReference type="ARBA" id="ARBA00022692"/>
    </source>
</evidence>
<feature type="transmembrane region" description="Helical" evidence="8">
    <location>
        <begin position="20"/>
        <end position="53"/>
    </location>
</feature>
<dbReference type="AlphaFoldDB" id="A0A218N4A9"/>